<evidence type="ECO:0000313" key="2">
    <source>
        <dbReference type="EMBL" id="GFN83740.1"/>
    </source>
</evidence>
<organism evidence="2 3">
    <name type="scientific">Plakobranchus ocellatus</name>
    <dbReference type="NCBI Taxonomy" id="259542"/>
    <lineage>
        <taxon>Eukaryota</taxon>
        <taxon>Metazoa</taxon>
        <taxon>Spiralia</taxon>
        <taxon>Lophotrochozoa</taxon>
        <taxon>Mollusca</taxon>
        <taxon>Gastropoda</taxon>
        <taxon>Heterobranchia</taxon>
        <taxon>Euthyneura</taxon>
        <taxon>Panpulmonata</taxon>
        <taxon>Sacoglossa</taxon>
        <taxon>Placobranchoidea</taxon>
        <taxon>Plakobranchidae</taxon>
        <taxon>Plakobranchus</taxon>
    </lineage>
</organism>
<dbReference type="EMBL" id="BLXT01001211">
    <property type="protein sequence ID" value="GFN83740.1"/>
    <property type="molecule type" value="Genomic_DNA"/>
</dbReference>
<sequence>EVVVVVVGDCGWSDSGSRVSDGRDGGDGSRVNGNIGESGDANKRYSGDCIANGGGSGDGGGNELNLDYSEPAWDLQGLLCRKFEPRHRPFGWTERFKQLDSVAESQPHNIVPATGGTVNRKFASDLKGVFCHGFELQHLCPSLMEGLQI</sequence>
<keyword evidence="3" id="KW-1185">Reference proteome</keyword>
<accession>A0AAV3YMW2</accession>
<feature type="region of interest" description="Disordered" evidence="1">
    <location>
        <begin position="15"/>
        <end position="39"/>
    </location>
</feature>
<name>A0AAV3YMW2_9GAST</name>
<protein>
    <submittedName>
        <fullName evidence="2">Uncharacterized protein</fullName>
    </submittedName>
</protein>
<evidence type="ECO:0000256" key="1">
    <source>
        <dbReference type="SAM" id="MobiDB-lite"/>
    </source>
</evidence>
<reference evidence="2 3" key="1">
    <citation type="journal article" date="2021" name="Elife">
        <title>Chloroplast acquisition without the gene transfer in kleptoplastic sea slugs, Plakobranchus ocellatus.</title>
        <authorList>
            <person name="Maeda T."/>
            <person name="Takahashi S."/>
            <person name="Yoshida T."/>
            <person name="Shimamura S."/>
            <person name="Takaki Y."/>
            <person name="Nagai Y."/>
            <person name="Toyoda A."/>
            <person name="Suzuki Y."/>
            <person name="Arimoto A."/>
            <person name="Ishii H."/>
            <person name="Satoh N."/>
            <person name="Nishiyama T."/>
            <person name="Hasebe M."/>
            <person name="Maruyama T."/>
            <person name="Minagawa J."/>
            <person name="Obokata J."/>
            <person name="Shigenobu S."/>
        </authorList>
    </citation>
    <scope>NUCLEOTIDE SEQUENCE [LARGE SCALE GENOMIC DNA]</scope>
</reference>
<evidence type="ECO:0000313" key="3">
    <source>
        <dbReference type="Proteomes" id="UP000735302"/>
    </source>
</evidence>
<feature type="non-terminal residue" evidence="2">
    <location>
        <position position="1"/>
    </location>
</feature>
<dbReference type="Proteomes" id="UP000735302">
    <property type="component" value="Unassembled WGS sequence"/>
</dbReference>
<proteinExistence type="predicted"/>
<gene>
    <name evidence="2" type="ORF">PoB_001024600</name>
</gene>
<dbReference type="AlphaFoldDB" id="A0AAV3YMW2"/>
<comment type="caution">
    <text evidence="2">The sequence shown here is derived from an EMBL/GenBank/DDBJ whole genome shotgun (WGS) entry which is preliminary data.</text>
</comment>